<evidence type="ECO:0000313" key="2">
    <source>
        <dbReference type="EMBL" id="OJZ84194.1"/>
    </source>
</evidence>
<dbReference type="Proteomes" id="UP000184063">
    <property type="component" value="Unassembled WGS sequence"/>
</dbReference>
<feature type="compositionally biased region" description="Basic and acidic residues" evidence="1">
    <location>
        <begin position="188"/>
        <end position="206"/>
    </location>
</feature>
<evidence type="ECO:0000256" key="1">
    <source>
        <dbReference type="SAM" id="MobiDB-lite"/>
    </source>
</evidence>
<organism evidence="2 3">
    <name type="scientific">Aspergillus luchuensis (strain CBS 106.47)</name>
    <dbReference type="NCBI Taxonomy" id="1137211"/>
    <lineage>
        <taxon>Eukaryota</taxon>
        <taxon>Fungi</taxon>
        <taxon>Dikarya</taxon>
        <taxon>Ascomycota</taxon>
        <taxon>Pezizomycotina</taxon>
        <taxon>Eurotiomycetes</taxon>
        <taxon>Eurotiomycetidae</taxon>
        <taxon>Eurotiales</taxon>
        <taxon>Aspergillaceae</taxon>
        <taxon>Aspergillus</taxon>
        <taxon>Aspergillus subgen. Circumdati</taxon>
    </lineage>
</organism>
<dbReference type="EMBL" id="KV878244">
    <property type="protein sequence ID" value="OJZ84194.1"/>
    <property type="molecule type" value="Genomic_DNA"/>
</dbReference>
<dbReference type="AlphaFoldDB" id="A0A1M3TBQ4"/>
<gene>
    <name evidence="2" type="ORF">ASPFODRAFT_48171</name>
</gene>
<proteinExistence type="predicted"/>
<accession>A0A1M3TBQ4</accession>
<protein>
    <submittedName>
        <fullName evidence="2">Uncharacterized protein</fullName>
    </submittedName>
</protein>
<evidence type="ECO:0000313" key="3">
    <source>
        <dbReference type="Proteomes" id="UP000184063"/>
    </source>
</evidence>
<feature type="region of interest" description="Disordered" evidence="1">
    <location>
        <begin position="53"/>
        <end position="72"/>
    </location>
</feature>
<dbReference type="VEuPathDB" id="FungiDB:ASPFODRAFT_48171"/>
<feature type="region of interest" description="Disordered" evidence="1">
    <location>
        <begin position="177"/>
        <end position="217"/>
    </location>
</feature>
<reference evidence="3" key="1">
    <citation type="journal article" date="2017" name="Genome Biol.">
        <title>Comparative genomics reveals high biological diversity and specific adaptations in the industrially and medically important fungal genus Aspergillus.</title>
        <authorList>
            <person name="de Vries R.P."/>
            <person name="Riley R."/>
            <person name="Wiebenga A."/>
            <person name="Aguilar-Osorio G."/>
            <person name="Amillis S."/>
            <person name="Uchima C.A."/>
            <person name="Anderluh G."/>
            <person name="Asadollahi M."/>
            <person name="Askin M."/>
            <person name="Barry K."/>
            <person name="Battaglia E."/>
            <person name="Bayram O."/>
            <person name="Benocci T."/>
            <person name="Braus-Stromeyer S.A."/>
            <person name="Caldana C."/>
            <person name="Canovas D."/>
            <person name="Cerqueira G.C."/>
            <person name="Chen F."/>
            <person name="Chen W."/>
            <person name="Choi C."/>
            <person name="Clum A."/>
            <person name="Dos Santos R.A."/>
            <person name="Damasio A.R."/>
            <person name="Diallinas G."/>
            <person name="Emri T."/>
            <person name="Fekete E."/>
            <person name="Flipphi M."/>
            <person name="Freyberg S."/>
            <person name="Gallo A."/>
            <person name="Gournas C."/>
            <person name="Habgood R."/>
            <person name="Hainaut M."/>
            <person name="Harispe M.L."/>
            <person name="Henrissat B."/>
            <person name="Hilden K.S."/>
            <person name="Hope R."/>
            <person name="Hossain A."/>
            <person name="Karabika E."/>
            <person name="Karaffa L."/>
            <person name="Karanyi Z."/>
            <person name="Krasevec N."/>
            <person name="Kuo A."/>
            <person name="Kusch H."/>
            <person name="LaButti K."/>
            <person name="Lagendijk E.L."/>
            <person name="Lapidus A."/>
            <person name="Levasseur A."/>
            <person name="Lindquist E."/>
            <person name="Lipzen A."/>
            <person name="Logrieco A.F."/>
            <person name="MacCabe A."/>
            <person name="Maekelae M.R."/>
            <person name="Malavazi I."/>
            <person name="Melin P."/>
            <person name="Meyer V."/>
            <person name="Mielnichuk N."/>
            <person name="Miskei M."/>
            <person name="Molnar A.P."/>
            <person name="Mule G."/>
            <person name="Ngan C.Y."/>
            <person name="Orejas M."/>
            <person name="Orosz E."/>
            <person name="Ouedraogo J.P."/>
            <person name="Overkamp K.M."/>
            <person name="Park H.-S."/>
            <person name="Perrone G."/>
            <person name="Piumi F."/>
            <person name="Punt P.J."/>
            <person name="Ram A.F."/>
            <person name="Ramon A."/>
            <person name="Rauscher S."/>
            <person name="Record E."/>
            <person name="Riano-Pachon D.M."/>
            <person name="Robert V."/>
            <person name="Roehrig J."/>
            <person name="Ruller R."/>
            <person name="Salamov A."/>
            <person name="Salih N.S."/>
            <person name="Samson R.A."/>
            <person name="Sandor E."/>
            <person name="Sanguinetti M."/>
            <person name="Schuetze T."/>
            <person name="Sepcic K."/>
            <person name="Shelest E."/>
            <person name="Sherlock G."/>
            <person name="Sophianopoulou V."/>
            <person name="Squina F.M."/>
            <person name="Sun H."/>
            <person name="Susca A."/>
            <person name="Todd R.B."/>
            <person name="Tsang A."/>
            <person name="Unkles S.E."/>
            <person name="van de Wiele N."/>
            <person name="van Rossen-Uffink D."/>
            <person name="Oliveira J.V."/>
            <person name="Vesth T.C."/>
            <person name="Visser J."/>
            <person name="Yu J.-H."/>
            <person name="Zhou M."/>
            <person name="Andersen M.R."/>
            <person name="Archer D.B."/>
            <person name="Baker S.E."/>
            <person name="Benoit I."/>
            <person name="Brakhage A.A."/>
            <person name="Braus G.H."/>
            <person name="Fischer R."/>
            <person name="Frisvad J.C."/>
            <person name="Goldman G.H."/>
            <person name="Houbraken J."/>
            <person name="Oakley B."/>
            <person name="Pocsi I."/>
            <person name="Scazzocchio C."/>
            <person name="Seiboth B."/>
            <person name="vanKuyk P.A."/>
            <person name="Wortman J."/>
            <person name="Dyer P.S."/>
            <person name="Grigoriev I.V."/>
        </authorList>
    </citation>
    <scope>NUCLEOTIDE SEQUENCE [LARGE SCALE GENOMIC DNA]</scope>
    <source>
        <strain evidence="3">CBS 106.47</strain>
    </source>
</reference>
<name>A0A1M3TBQ4_ASPLC</name>
<sequence length="217" mass="24524">MLVSSTNRENTEGIDEDYWRPEFGIDDEKKVSWRMERDHAVDRRLRLSTCSTAGRAGKEDQVAKQSPSQPHRNKLLLFPPIPSMTHNHLLARSPSFLPIVTKLKLATAQQQSEGWSSVQRIGLLRGLAVHENLLALLLPLTISLSNDKQHRSSPMGNDIMTLFYEFQLAWDGPTSSRVSQRIAKSKKTNTEQHPRQASRESKHPSSEPRNAPINAKS</sequence>